<feature type="region of interest" description="Disordered" evidence="9">
    <location>
        <begin position="59"/>
        <end position="83"/>
    </location>
</feature>
<evidence type="ECO:0000256" key="9">
    <source>
        <dbReference type="SAM" id="MobiDB-lite"/>
    </source>
</evidence>
<dbReference type="InterPro" id="IPR013783">
    <property type="entry name" value="Ig-like_fold"/>
</dbReference>
<proteinExistence type="inferred from homology"/>
<keyword evidence="4" id="KW-0472">Membrane</keyword>
<dbReference type="EMBL" id="CAKOFQ010007017">
    <property type="protein sequence ID" value="CAH1987324.1"/>
    <property type="molecule type" value="Genomic_DNA"/>
</dbReference>
<dbReference type="OrthoDB" id="5973910at2759"/>
<keyword evidence="8" id="KW-0393">Immunoglobulin domain</keyword>
<organism evidence="11 12">
    <name type="scientific">Acanthoscelides obtectus</name>
    <name type="common">Bean weevil</name>
    <name type="synonym">Bruchus obtectus</name>
    <dbReference type="NCBI Taxonomy" id="200917"/>
    <lineage>
        <taxon>Eukaryota</taxon>
        <taxon>Metazoa</taxon>
        <taxon>Ecdysozoa</taxon>
        <taxon>Arthropoda</taxon>
        <taxon>Hexapoda</taxon>
        <taxon>Insecta</taxon>
        <taxon>Pterygota</taxon>
        <taxon>Neoptera</taxon>
        <taxon>Endopterygota</taxon>
        <taxon>Coleoptera</taxon>
        <taxon>Polyphaga</taxon>
        <taxon>Cucujiformia</taxon>
        <taxon>Chrysomeloidea</taxon>
        <taxon>Chrysomelidae</taxon>
        <taxon>Bruchinae</taxon>
        <taxon>Bruchini</taxon>
        <taxon>Acanthoscelides</taxon>
    </lineage>
</organism>
<dbReference type="Proteomes" id="UP001152888">
    <property type="component" value="Unassembled WGS sequence"/>
</dbReference>
<evidence type="ECO:0000256" key="4">
    <source>
        <dbReference type="ARBA" id="ARBA00023136"/>
    </source>
</evidence>
<keyword evidence="5" id="KW-1015">Disulfide bond</keyword>
<protein>
    <recommendedName>
        <fullName evidence="10">Netrin receptor UNC5A-D-like N-terminal domain-containing protein</fullName>
    </recommendedName>
</protein>
<keyword evidence="12" id="KW-1185">Reference proteome</keyword>
<evidence type="ECO:0000313" key="11">
    <source>
        <dbReference type="EMBL" id="CAH1987324.1"/>
    </source>
</evidence>
<evidence type="ECO:0000256" key="2">
    <source>
        <dbReference type="ARBA" id="ARBA00009844"/>
    </source>
</evidence>
<evidence type="ECO:0000313" key="12">
    <source>
        <dbReference type="Proteomes" id="UP001152888"/>
    </source>
</evidence>
<evidence type="ECO:0000256" key="1">
    <source>
        <dbReference type="ARBA" id="ARBA00004479"/>
    </source>
</evidence>
<gene>
    <name evidence="11" type="ORF">ACAOBT_LOCUS17785</name>
</gene>
<dbReference type="Pfam" id="PF25609">
    <property type="entry name" value="Unc5_NetrinR_N"/>
    <property type="match status" value="1"/>
</dbReference>
<evidence type="ECO:0000259" key="10">
    <source>
        <dbReference type="Pfam" id="PF25609"/>
    </source>
</evidence>
<dbReference type="AlphaFoldDB" id="A0A9P0PIC2"/>
<accession>A0A9P0PIC2</accession>
<dbReference type="GO" id="GO:0016020">
    <property type="term" value="C:membrane"/>
    <property type="evidence" value="ECO:0007669"/>
    <property type="project" value="UniProtKB-SubCell"/>
</dbReference>
<name>A0A9P0PIC2_ACAOB</name>
<keyword evidence="7" id="KW-0325">Glycoprotein</keyword>
<keyword evidence="6" id="KW-0675">Receptor</keyword>
<dbReference type="InterPro" id="IPR057755">
    <property type="entry name" value="UNC5A-D-like_N"/>
</dbReference>
<comment type="caution">
    <text evidence="11">The sequence shown here is derived from an EMBL/GenBank/DDBJ whole genome shotgun (WGS) entry which is preliminary data.</text>
</comment>
<evidence type="ECO:0000256" key="3">
    <source>
        <dbReference type="ARBA" id="ARBA00022473"/>
    </source>
</evidence>
<evidence type="ECO:0000256" key="7">
    <source>
        <dbReference type="ARBA" id="ARBA00023180"/>
    </source>
</evidence>
<reference evidence="11" key="1">
    <citation type="submission" date="2022-03" db="EMBL/GenBank/DDBJ databases">
        <authorList>
            <person name="Sayadi A."/>
        </authorList>
    </citation>
    <scope>NUCLEOTIDE SEQUENCE</scope>
</reference>
<evidence type="ECO:0000256" key="5">
    <source>
        <dbReference type="ARBA" id="ARBA00023157"/>
    </source>
</evidence>
<feature type="domain" description="Netrin receptor UNC5A-D-like N-terminal" evidence="10">
    <location>
        <begin position="90"/>
        <end position="189"/>
    </location>
</feature>
<evidence type="ECO:0000256" key="6">
    <source>
        <dbReference type="ARBA" id="ARBA00023170"/>
    </source>
</evidence>
<evidence type="ECO:0000256" key="8">
    <source>
        <dbReference type="ARBA" id="ARBA00023319"/>
    </source>
</evidence>
<comment type="similarity">
    <text evidence="2">Belongs to the unc-5 family.</text>
</comment>
<keyword evidence="3" id="KW-0217">Developmental protein</keyword>
<sequence>MMDGLRRRIKLNHSLKLGRHLDLHSKTVDSPALQSLSTQIRRRVYIKSGAKQKTLCTEQKTASVDDGGSLLEEPSTAKPTPEQDDLLLNTDLPIFLAEPQNAFVVKNRPATLHCRAAHALNLYFKCNGAKKVDTTENFFVDPQNGVRLFEAEANVTRDMVDEFFGKEKFKCECFAWSGRGSIKSQPATVEVAFIEDLSKPINVFSYKQ</sequence>
<comment type="subcellular location">
    <subcellularLocation>
        <location evidence="1">Membrane</location>
        <topology evidence="1">Single-pass type I membrane protein</topology>
    </subcellularLocation>
</comment>
<dbReference type="FunFam" id="2.60.40.10:FF:000037">
    <property type="entry name" value="Unc-5 netrin receptor C"/>
    <property type="match status" value="1"/>
</dbReference>
<dbReference type="Gene3D" id="2.60.40.10">
    <property type="entry name" value="Immunoglobulins"/>
    <property type="match status" value="1"/>
</dbReference>